<name>A0A7R6PK71_9BACT</name>
<sequence>MRKRGNIIIKDKKVYLIDLVSMVKLTRFSLFNLVKPILKLADTSSILKWKQFICPSKLTEEEKKKIKRFQWIRMLWFFNKPKLPGKD</sequence>
<proteinExistence type="predicted"/>
<dbReference type="RefSeq" id="WP_201328017.1">
    <property type="nucleotide sequence ID" value="NZ_AP017470.1"/>
</dbReference>
<evidence type="ECO:0000313" key="1">
    <source>
        <dbReference type="EMBL" id="BBB31687.1"/>
    </source>
</evidence>
<dbReference type="Proteomes" id="UP000595564">
    <property type="component" value="Chromosome"/>
</dbReference>
<evidence type="ECO:0000313" key="2">
    <source>
        <dbReference type="Proteomes" id="UP000595564"/>
    </source>
</evidence>
<gene>
    <name evidence="1" type="ORF">TTHT_0033</name>
</gene>
<keyword evidence="2" id="KW-1185">Reference proteome</keyword>
<dbReference type="AlphaFoldDB" id="A0A7R6PK71"/>
<dbReference type="KEGG" id="thyd:TTHT_0033"/>
<organism evidence="1 2">
    <name type="scientific">Thermotomaculum hydrothermale</name>
    <dbReference type="NCBI Taxonomy" id="981385"/>
    <lineage>
        <taxon>Bacteria</taxon>
        <taxon>Pseudomonadati</taxon>
        <taxon>Acidobacteriota</taxon>
        <taxon>Holophagae</taxon>
        <taxon>Thermotomaculales</taxon>
        <taxon>Thermotomaculaceae</taxon>
        <taxon>Thermotomaculum</taxon>
    </lineage>
</organism>
<accession>A0A7R6PK71</accession>
<protein>
    <submittedName>
        <fullName evidence="1">Uncharacterized protein</fullName>
    </submittedName>
</protein>
<dbReference type="EMBL" id="AP017470">
    <property type="protein sequence ID" value="BBB31687.1"/>
    <property type="molecule type" value="Genomic_DNA"/>
</dbReference>
<reference evidence="1 2" key="1">
    <citation type="journal article" date="2012" name="Extremophiles">
        <title>Thermotomaculum hydrothermale gen. nov., sp. nov., a novel heterotrophic thermophile within the phylum Acidobacteria from a deep-sea hydrothermal vent chimney in the Southern Okinawa Trough.</title>
        <authorList>
            <person name="Izumi H."/>
            <person name="Nunoura T."/>
            <person name="Miyazaki M."/>
            <person name="Mino S."/>
            <person name="Toki T."/>
            <person name="Takai K."/>
            <person name="Sako Y."/>
            <person name="Sawabe T."/>
            <person name="Nakagawa S."/>
        </authorList>
    </citation>
    <scope>NUCLEOTIDE SEQUENCE [LARGE SCALE GENOMIC DNA]</scope>
    <source>
        <strain evidence="1 2">AC55</strain>
    </source>
</reference>